<feature type="transmembrane region" description="Helical" evidence="11">
    <location>
        <begin position="829"/>
        <end position="848"/>
    </location>
</feature>
<evidence type="ECO:0000313" key="13">
    <source>
        <dbReference type="EMBL" id="SCU98290.1"/>
    </source>
</evidence>
<evidence type="ECO:0000256" key="5">
    <source>
        <dbReference type="ARBA" id="ARBA00022679"/>
    </source>
</evidence>
<dbReference type="CDD" id="cd04190">
    <property type="entry name" value="Chitin_synth_C"/>
    <property type="match status" value="1"/>
</dbReference>
<sequence length="1040" mass="118493">MENGYSYSQDANGHRFYTRNVNMNISQEQRDQETQDEYQSRLEREREYNDFVTRYPSYYAHGGGGGNESGYELEHQNLYGPSDQMRQSHQRLPVPAINVYQEPQAIPFTQNAVQPLHSDPNFDPNLDVYQGMEYGQNGSSAQSSIGDQYATDTQPILSTGQEQYAFVGNTNYSQRYFSEDPEDPFGYVDQAGDDYQINTFLNNDGEMYAGAAETPDFGASRDLQDEHSTVSYSNSRDLGEYSYENETNTLANFNDSRLLLDDEQNEDLSEKASKGSAGSRRSFPTRKPTTVRKFRLCEGNFIFDCPISDQLLTQYSTGVDDPTKLSNEFKFMRYQAVTCEPAEFQSGNFTLRQVKYMMPRQTELMIVITMYNEDDVLLGRTLKGVMDNIRHLTKKKSSSTWGPDAWKKVVVCVVSDGRSKIHERSLALMSALGCYQDGFAKDEINGKKVVAHVYEHTSKVNITDVRDGQVELACGENTVPIQLLFCLKEKNQKKINSHRWAFEAFAETLLPRVITLLDAGTMPGKDSIYELWREFKDPQVGGACGEIKTDLGSGFSKLLNPLVASQNFEYKLSNILDKTTESNFGFITVLPGAFSAYRLEAVRGEPLRKYFLGDDLNAKVFISNMYLAEDRILCFEVVTKRDSNWILSYSKSAYGSTDVPEKIPEFILQRRRWMNGAFFAALYSFLHFYKIWTSGHSVGRKFAFNFQFLYLILSTLVSWFSLSSFFLVFRILTMSIAITFYSKQVFRILSVVFLWLYGVSVLITFILSLGNKPKGTSKFYLSTFIFFAVLMIYMIFCAIYMSVYSIKNIVEAGNVTFKGLMLQETFRDLIVSMASTYVLYFLSSVLYLQPMHMLTSFVQYILLSPSYINVLNIYAFCNVHDISWGTKGSSAKPLGKLQSKEDGIVKMEIPVSSREIDANYDKYRQLLANAAQEEESEEMSFEEKKTSYYAMVRSLVIIIWVISNFVIIAVVLETGGIGQYESLDKNSSAAQTNQATVTILSARSTIYFSVILWLVAFMAAFRFIGCSLYLVRRYIAKLRR</sequence>
<gene>
    <name evidence="13" type="ORF">LAMI_0F13916G</name>
</gene>
<keyword evidence="6 11" id="KW-0812">Transmembrane</keyword>
<organism evidence="13 14">
    <name type="scientific">Lachancea mirantina</name>
    <dbReference type="NCBI Taxonomy" id="1230905"/>
    <lineage>
        <taxon>Eukaryota</taxon>
        <taxon>Fungi</taxon>
        <taxon>Dikarya</taxon>
        <taxon>Ascomycota</taxon>
        <taxon>Saccharomycotina</taxon>
        <taxon>Saccharomycetes</taxon>
        <taxon>Saccharomycetales</taxon>
        <taxon>Saccharomycetaceae</taxon>
        <taxon>Lachancea</taxon>
    </lineage>
</organism>
<accession>A0A1G4K3M2</accession>
<dbReference type="InterPro" id="IPR013616">
    <property type="entry name" value="Chitin_synth_N"/>
</dbReference>
<dbReference type="OrthoDB" id="26569at2759"/>
<evidence type="ECO:0000256" key="9">
    <source>
        <dbReference type="ARBA" id="ARBA00023316"/>
    </source>
</evidence>
<evidence type="ECO:0000256" key="8">
    <source>
        <dbReference type="ARBA" id="ARBA00023136"/>
    </source>
</evidence>
<dbReference type="Pfam" id="PF08407">
    <property type="entry name" value="Chitin_synth_1N"/>
    <property type="match status" value="1"/>
</dbReference>
<reference evidence="14" key="1">
    <citation type="submission" date="2016-03" db="EMBL/GenBank/DDBJ databases">
        <authorList>
            <person name="Devillers H."/>
        </authorList>
    </citation>
    <scope>NUCLEOTIDE SEQUENCE [LARGE SCALE GENOMIC DNA]</scope>
</reference>
<evidence type="ECO:0000256" key="11">
    <source>
        <dbReference type="SAM" id="Phobius"/>
    </source>
</evidence>
<feature type="compositionally biased region" description="Basic and acidic residues" evidence="10">
    <location>
        <begin position="28"/>
        <end position="47"/>
    </location>
</feature>
<feature type="transmembrane region" description="Helical" evidence="11">
    <location>
        <begin position="1006"/>
        <end position="1031"/>
    </location>
</feature>
<feature type="transmembrane region" description="Helical" evidence="11">
    <location>
        <begin position="948"/>
        <end position="972"/>
    </location>
</feature>
<dbReference type="InterPro" id="IPR029044">
    <property type="entry name" value="Nucleotide-diphossugar_trans"/>
</dbReference>
<proteinExistence type="predicted"/>
<keyword evidence="5" id="KW-0808">Transferase</keyword>
<keyword evidence="3" id="KW-1003">Cell membrane</keyword>
<dbReference type="PANTHER" id="PTHR22914">
    <property type="entry name" value="CHITIN SYNTHASE"/>
    <property type="match status" value="1"/>
</dbReference>
<evidence type="ECO:0000256" key="2">
    <source>
        <dbReference type="ARBA" id="ARBA00012543"/>
    </source>
</evidence>
<dbReference type="EC" id="2.4.1.16" evidence="2"/>
<name>A0A1G4K3M2_9SACH</name>
<feature type="region of interest" description="Disordered" evidence="10">
    <location>
        <begin position="23"/>
        <end position="47"/>
    </location>
</feature>
<evidence type="ECO:0000256" key="10">
    <source>
        <dbReference type="SAM" id="MobiDB-lite"/>
    </source>
</evidence>
<dbReference type="SUPFAM" id="SSF53448">
    <property type="entry name" value="Nucleotide-diphospho-sugar transferases"/>
    <property type="match status" value="1"/>
</dbReference>
<dbReference type="GO" id="GO:0004100">
    <property type="term" value="F:chitin synthase activity"/>
    <property type="evidence" value="ECO:0007669"/>
    <property type="project" value="UniProtKB-EC"/>
</dbReference>
<dbReference type="GO" id="GO:0030428">
    <property type="term" value="C:cell septum"/>
    <property type="evidence" value="ECO:0007669"/>
    <property type="project" value="TreeGrafter"/>
</dbReference>
<evidence type="ECO:0000256" key="7">
    <source>
        <dbReference type="ARBA" id="ARBA00022989"/>
    </source>
</evidence>
<feature type="region of interest" description="Disordered" evidence="10">
    <location>
        <begin position="212"/>
        <end position="237"/>
    </location>
</feature>
<keyword evidence="14" id="KW-1185">Reference proteome</keyword>
<dbReference type="AlphaFoldDB" id="A0A1G4K3M2"/>
<keyword evidence="4" id="KW-0328">Glycosyltransferase</keyword>
<dbReference type="GO" id="GO:0006031">
    <property type="term" value="P:chitin biosynthetic process"/>
    <property type="evidence" value="ECO:0007669"/>
    <property type="project" value="TreeGrafter"/>
</dbReference>
<evidence type="ECO:0000256" key="1">
    <source>
        <dbReference type="ARBA" id="ARBA00004651"/>
    </source>
</evidence>
<feature type="transmembrane region" description="Helical" evidence="11">
    <location>
        <begin position="779"/>
        <end position="801"/>
    </location>
</feature>
<comment type="subcellular location">
    <subcellularLocation>
        <location evidence="1">Cell membrane</location>
        <topology evidence="1">Multi-pass membrane protein</topology>
    </subcellularLocation>
</comment>
<evidence type="ECO:0000256" key="3">
    <source>
        <dbReference type="ARBA" id="ARBA00022475"/>
    </source>
</evidence>
<dbReference type="STRING" id="1230905.A0A1G4K3M2"/>
<dbReference type="Pfam" id="PF01644">
    <property type="entry name" value="Chitin_synth_1"/>
    <property type="match status" value="1"/>
</dbReference>
<evidence type="ECO:0000313" key="14">
    <source>
        <dbReference type="Proteomes" id="UP000191024"/>
    </source>
</evidence>
<feature type="transmembrane region" description="Helical" evidence="11">
    <location>
        <begin position="704"/>
        <end position="732"/>
    </location>
</feature>
<evidence type="ECO:0000256" key="4">
    <source>
        <dbReference type="ARBA" id="ARBA00022676"/>
    </source>
</evidence>
<dbReference type="InterPro" id="IPR004835">
    <property type="entry name" value="Chitin_synth"/>
</dbReference>
<dbReference type="EMBL" id="LT598467">
    <property type="protein sequence ID" value="SCU98290.1"/>
    <property type="molecule type" value="Genomic_DNA"/>
</dbReference>
<evidence type="ECO:0000259" key="12">
    <source>
        <dbReference type="Pfam" id="PF08407"/>
    </source>
</evidence>
<keyword evidence="9" id="KW-0961">Cell wall biogenesis/degradation</keyword>
<evidence type="ECO:0000256" key="6">
    <source>
        <dbReference type="ARBA" id="ARBA00022692"/>
    </source>
</evidence>
<feature type="domain" description="Chitin synthase N-terminal" evidence="12">
    <location>
        <begin position="289"/>
        <end position="363"/>
    </location>
</feature>
<dbReference type="Proteomes" id="UP000191024">
    <property type="component" value="Chromosome F"/>
</dbReference>
<keyword evidence="7 11" id="KW-1133">Transmembrane helix</keyword>
<dbReference type="GO" id="GO:0005886">
    <property type="term" value="C:plasma membrane"/>
    <property type="evidence" value="ECO:0007669"/>
    <property type="project" value="UniProtKB-SubCell"/>
</dbReference>
<feature type="region of interest" description="Disordered" evidence="10">
    <location>
        <begin position="265"/>
        <end position="286"/>
    </location>
</feature>
<keyword evidence="8 11" id="KW-0472">Membrane</keyword>
<dbReference type="GO" id="GO:0071555">
    <property type="term" value="P:cell wall organization"/>
    <property type="evidence" value="ECO:0007669"/>
    <property type="project" value="UniProtKB-KW"/>
</dbReference>
<protein>
    <recommendedName>
        <fullName evidence="2">chitin synthase</fullName>
        <ecNumber evidence="2">2.4.1.16</ecNumber>
    </recommendedName>
</protein>
<feature type="transmembrane region" description="Helical" evidence="11">
    <location>
        <begin position="744"/>
        <end position="767"/>
    </location>
</feature>
<dbReference type="PANTHER" id="PTHR22914:SF9">
    <property type="entry name" value="CHITIN SYNTHASE 1"/>
    <property type="match status" value="1"/>
</dbReference>